<dbReference type="EMBL" id="JAVHNS010000003">
    <property type="protein sequence ID" value="KAK6360782.1"/>
    <property type="molecule type" value="Genomic_DNA"/>
</dbReference>
<reference evidence="1 2" key="1">
    <citation type="submission" date="2019-10" db="EMBL/GenBank/DDBJ databases">
        <authorList>
            <person name="Palmer J.M."/>
        </authorList>
    </citation>
    <scope>NUCLEOTIDE SEQUENCE [LARGE SCALE GENOMIC DNA]</scope>
    <source>
        <strain evidence="1 2">TWF730</strain>
    </source>
</reference>
<accession>A0AAV9VH34</accession>
<evidence type="ECO:0000313" key="1">
    <source>
        <dbReference type="EMBL" id="KAK6360782.1"/>
    </source>
</evidence>
<organism evidence="1 2">
    <name type="scientific">Orbilia blumenaviensis</name>
    <dbReference type="NCBI Taxonomy" id="1796055"/>
    <lineage>
        <taxon>Eukaryota</taxon>
        <taxon>Fungi</taxon>
        <taxon>Dikarya</taxon>
        <taxon>Ascomycota</taxon>
        <taxon>Pezizomycotina</taxon>
        <taxon>Orbiliomycetes</taxon>
        <taxon>Orbiliales</taxon>
        <taxon>Orbiliaceae</taxon>
        <taxon>Orbilia</taxon>
    </lineage>
</organism>
<proteinExistence type="predicted"/>
<name>A0AAV9VH34_9PEZI</name>
<protein>
    <submittedName>
        <fullName evidence="1">Uncharacterized protein</fullName>
    </submittedName>
</protein>
<comment type="caution">
    <text evidence="1">The sequence shown here is derived from an EMBL/GenBank/DDBJ whole genome shotgun (WGS) entry which is preliminary data.</text>
</comment>
<gene>
    <name evidence="1" type="ORF">TWF730_006904</name>
</gene>
<keyword evidence="2" id="KW-1185">Reference proteome</keyword>
<evidence type="ECO:0000313" key="2">
    <source>
        <dbReference type="Proteomes" id="UP001373714"/>
    </source>
</evidence>
<dbReference type="Proteomes" id="UP001373714">
    <property type="component" value="Unassembled WGS sequence"/>
</dbReference>
<dbReference type="AlphaFoldDB" id="A0AAV9VH34"/>
<sequence length="147" mass="15996">MEKNPSGDPTGVYMSDDDADGESVYLVLTPTEVLSDVDASNAEESGSHSSSVNTKEDVSIPFCSYCKKNHHRRRLILCSDGAAYDFSNAPEQSSNRLQRSSIYTISKVIEAGQVFDSLSAAMIDQITMYRGVLVLKASSSIMITQLT</sequence>